<dbReference type="PANTHER" id="PTHR42870">
    <property type="entry name" value="ACETYL-COA C-ACETYLTRANSFERASE"/>
    <property type="match status" value="1"/>
</dbReference>
<comment type="caution">
    <text evidence="4">The sequence shown here is derived from an EMBL/GenBank/DDBJ whole genome shotgun (WGS) entry which is preliminary data.</text>
</comment>
<dbReference type="Proteomes" id="UP001596099">
    <property type="component" value="Unassembled WGS sequence"/>
</dbReference>
<organism evidence="4 5">
    <name type="scientific">Halomarina salina</name>
    <dbReference type="NCBI Taxonomy" id="1872699"/>
    <lineage>
        <taxon>Archaea</taxon>
        <taxon>Methanobacteriati</taxon>
        <taxon>Methanobacteriota</taxon>
        <taxon>Stenosarchaea group</taxon>
        <taxon>Halobacteria</taxon>
        <taxon>Halobacteriales</taxon>
        <taxon>Natronomonadaceae</taxon>
        <taxon>Halomarina</taxon>
    </lineage>
</organism>
<keyword evidence="1" id="KW-0414">Isoprene biosynthesis</keyword>
<dbReference type="InterPro" id="IPR020616">
    <property type="entry name" value="Thiolase_N"/>
</dbReference>
<dbReference type="Pfam" id="PF00108">
    <property type="entry name" value="Thiolase_N"/>
    <property type="match status" value="1"/>
</dbReference>
<protein>
    <submittedName>
        <fullName evidence="4">3-ketoacyl-CoA thiolase</fullName>
    </submittedName>
</protein>
<dbReference type="CDD" id="cd00829">
    <property type="entry name" value="SCP-x_thiolase"/>
    <property type="match status" value="1"/>
</dbReference>
<proteinExistence type="predicted"/>
<reference evidence="4 5" key="1">
    <citation type="journal article" date="2019" name="Int. J. Syst. Evol. Microbiol.">
        <title>The Global Catalogue of Microorganisms (GCM) 10K type strain sequencing project: providing services to taxonomists for standard genome sequencing and annotation.</title>
        <authorList>
            <consortium name="The Broad Institute Genomics Platform"/>
            <consortium name="The Broad Institute Genome Sequencing Center for Infectious Disease"/>
            <person name="Wu L."/>
            <person name="Ma J."/>
        </authorList>
    </citation>
    <scope>NUCLEOTIDE SEQUENCE [LARGE SCALE GENOMIC DNA]</scope>
    <source>
        <strain evidence="4 5">CGMCC 1.12543</strain>
    </source>
</reference>
<dbReference type="PANTHER" id="PTHR42870:SF6">
    <property type="entry name" value="ACETYL-COA C-ACYLTRANSFERASE"/>
    <property type="match status" value="1"/>
</dbReference>
<evidence type="ECO:0000256" key="1">
    <source>
        <dbReference type="ARBA" id="ARBA00023229"/>
    </source>
</evidence>
<dbReference type="PIRSF" id="PIRSF000429">
    <property type="entry name" value="Ac-CoA_Ac_transf"/>
    <property type="match status" value="1"/>
</dbReference>
<feature type="domain" description="Thiolase C-terminal" evidence="3">
    <location>
        <begin position="245"/>
        <end position="381"/>
    </location>
</feature>
<evidence type="ECO:0000259" key="2">
    <source>
        <dbReference type="Pfam" id="PF00108"/>
    </source>
</evidence>
<evidence type="ECO:0000259" key="3">
    <source>
        <dbReference type="Pfam" id="PF22691"/>
    </source>
</evidence>
<sequence>MSAPRIASVGCSTIGRTDLTGRDLFSQALAEAFEGLPDPAEVVDALYVGNQSETYEHQIMYGTLLAEWAGLRNVPAERVEGCAAAGALALRHAVEDVRRGTHDAVLACGVEKMTAGGTSGATDALSAAFDRALEQRSGITAPSQYALLAQRYLHEHDATEEEFARIAVKNHRNATANPRAQYQQEVDVETVLDSSYVAPPLKLFDCAPVSDGAAVALVTTPELADELAPADEQVVAAGTGAAANNISVAERDLTFVEGANVASGTAYEEAGVEASDVDVAEVHDAFTVCEALLAESVGFAPRGRGIESPLPPEERSEGWTDVHLSTSGGLKARGHPIGATGIAQAVEAYEQLTGRAGDRQVEGADTALLVNEGGVADAVTVSHVLRRAA</sequence>
<dbReference type="AlphaFoldDB" id="A0ABD5RRT6"/>
<dbReference type="RefSeq" id="WP_247417348.1">
    <property type="nucleotide sequence ID" value="NZ_JALLGW010000001.1"/>
</dbReference>
<keyword evidence="5" id="KW-1185">Reference proteome</keyword>
<dbReference type="Pfam" id="PF22691">
    <property type="entry name" value="Thiolase_C_1"/>
    <property type="match status" value="1"/>
</dbReference>
<name>A0ABD5RRT6_9EURY</name>
<dbReference type="GO" id="GO:0008299">
    <property type="term" value="P:isoprenoid biosynthetic process"/>
    <property type="evidence" value="ECO:0007669"/>
    <property type="project" value="UniProtKB-KW"/>
</dbReference>
<gene>
    <name evidence="4" type="ORF">ACFPYI_17590</name>
</gene>
<accession>A0ABD5RRT6</accession>
<evidence type="ECO:0000313" key="5">
    <source>
        <dbReference type="Proteomes" id="UP001596099"/>
    </source>
</evidence>
<dbReference type="InterPro" id="IPR055140">
    <property type="entry name" value="Thiolase_C_2"/>
</dbReference>
<dbReference type="Gene3D" id="3.40.47.10">
    <property type="match status" value="1"/>
</dbReference>
<evidence type="ECO:0000313" key="4">
    <source>
        <dbReference type="EMBL" id="MFC5973148.1"/>
    </source>
</evidence>
<dbReference type="InterPro" id="IPR002155">
    <property type="entry name" value="Thiolase"/>
</dbReference>
<dbReference type="EMBL" id="JBHSQH010000001">
    <property type="protein sequence ID" value="MFC5973148.1"/>
    <property type="molecule type" value="Genomic_DNA"/>
</dbReference>
<dbReference type="SUPFAM" id="SSF53901">
    <property type="entry name" value="Thiolase-like"/>
    <property type="match status" value="2"/>
</dbReference>
<dbReference type="InterPro" id="IPR016039">
    <property type="entry name" value="Thiolase-like"/>
</dbReference>
<feature type="domain" description="Thiolase N-terminal" evidence="2">
    <location>
        <begin position="16"/>
        <end position="219"/>
    </location>
</feature>